<evidence type="ECO:0000313" key="8">
    <source>
        <dbReference type="EMBL" id="GGG88086.1"/>
    </source>
</evidence>
<gene>
    <name evidence="8" type="ORF">GCM10007415_22540</name>
</gene>
<keyword evidence="3" id="KW-0808">Transferase</keyword>
<evidence type="ECO:0000256" key="2">
    <source>
        <dbReference type="ARBA" id="ARBA00022676"/>
    </source>
</evidence>
<protein>
    <recommendedName>
        <fullName evidence="7">DarT domain-containing protein</fullName>
    </recommendedName>
</protein>
<accession>A0A917MAL4</accession>
<dbReference type="EMBL" id="BMER01000001">
    <property type="protein sequence ID" value="GGG88086.1"/>
    <property type="molecule type" value="Genomic_DNA"/>
</dbReference>
<dbReference type="PROSITE" id="PS52018">
    <property type="entry name" value="DART"/>
    <property type="match status" value="1"/>
</dbReference>
<dbReference type="InterPro" id="IPR029494">
    <property type="entry name" value="DarT"/>
</dbReference>
<evidence type="ECO:0000256" key="6">
    <source>
        <dbReference type="PROSITE-ProRule" id="PRU01362"/>
    </source>
</evidence>
<dbReference type="Proteomes" id="UP000660862">
    <property type="component" value="Unassembled WGS sequence"/>
</dbReference>
<dbReference type="GO" id="GO:0016779">
    <property type="term" value="F:nucleotidyltransferase activity"/>
    <property type="evidence" value="ECO:0007669"/>
    <property type="project" value="UniProtKB-KW"/>
</dbReference>
<evidence type="ECO:0000256" key="4">
    <source>
        <dbReference type="ARBA" id="ARBA00022695"/>
    </source>
</evidence>
<keyword evidence="9" id="KW-1185">Reference proteome</keyword>
<dbReference type="GO" id="GO:0003677">
    <property type="term" value="F:DNA binding"/>
    <property type="evidence" value="ECO:0007669"/>
    <property type="project" value="UniProtKB-UniRule"/>
</dbReference>
<proteinExistence type="inferred from homology"/>
<keyword evidence="1 6" id="KW-1277">Toxin-antitoxin system</keyword>
<evidence type="ECO:0000256" key="1">
    <source>
        <dbReference type="ARBA" id="ARBA00022649"/>
    </source>
</evidence>
<dbReference type="GO" id="GO:0016757">
    <property type="term" value="F:glycosyltransferase activity"/>
    <property type="evidence" value="ECO:0007669"/>
    <property type="project" value="UniProtKB-KW"/>
</dbReference>
<reference evidence="8" key="2">
    <citation type="submission" date="2020-09" db="EMBL/GenBank/DDBJ databases">
        <authorList>
            <person name="Sun Q."/>
            <person name="Zhou Y."/>
        </authorList>
    </citation>
    <scope>NUCLEOTIDE SEQUENCE</scope>
    <source>
        <strain evidence="8">CGMCC 1.12195</strain>
    </source>
</reference>
<dbReference type="AlphaFoldDB" id="A0A917MAL4"/>
<evidence type="ECO:0000313" key="9">
    <source>
        <dbReference type="Proteomes" id="UP000660862"/>
    </source>
</evidence>
<sequence>MLYMIMHGYQGVHQYPQEDIVYVVVNSAHILAGDFQYVYTDQHAKRKVARFFTDPKDFGQLRWDVIRSKDWKNNEDDLRRRDFKQAEFLVRHHIPTSYIDRLFVNTEAKMKEIADIVRKLDLEIPVQVAREGKLYF</sequence>
<evidence type="ECO:0000256" key="5">
    <source>
        <dbReference type="ARBA" id="ARBA00023125"/>
    </source>
</evidence>
<evidence type="ECO:0000259" key="7">
    <source>
        <dbReference type="PROSITE" id="PS52018"/>
    </source>
</evidence>
<comment type="caution">
    <text evidence="6">Lacks conserved residue(s) required for the propagation of feature annotation.</text>
</comment>
<name>A0A917MAL4_9SPHI</name>
<keyword evidence="4" id="KW-0548">Nucleotidyltransferase</keyword>
<evidence type="ECO:0000256" key="3">
    <source>
        <dbReference type="ARBA" id="ARBA00022679"/>
    </source>
</evidence>
<keyword evidence="2" id="KW-0328">Glycosyltransferase</keyword>
<feature type="domain" description="DarT" evidence="7">
    <location>
        <begin position="1"/>
        <end position="136"/>
    </location>
</feature>
<dbReference type="Pfam" id="PF14487">
    <property type="entry name" value="DarT"/>
    <property type="match status" value="1"/>
</dbReference>
<comment type="similarity">
    <text evidence="6">Belongs to the DarT ADP-ribosyltransferase family.</text>
</comment>
<keyword evidence="5 6" id="KW-0238">DNA-binding</keyword>
<reference evidence="8" key="1">
    <citation type="journal article" date="2014" name="Int. J. Syst. Evol. Microbiol.">
        <title>Complete genome sequence of Corynebacterium casei LMG S-19264T (=DSM 44701T), isolated from a smear-ripened cheese.</title>
        <authorList>
            <consortium name="US DOE Joint Genome Institute (JGI-PGF)"/>
            <person name="Walter F."/>
            <person name="Albersmeier A."/>
            <person name="Kalinowski J."/>
            <person name="Ruckert C."/>
        </authorList>
    </citation>
    <scope>NUCLEOTIDE SEQUENCE</scope>
    <source>
        <strain evidence="8">CGMCC 1.12195</strain>
    </source>
</reference>
<organism evidence="8 9">
    <name type="scientific">Parapedobacter pyrenivorans</name>
    <dbReference type="NCBI Taxonomy" id="1305674"/>
    <lineage>
        <taxon>Bacteria</taxon>
        <taxon>Pseudomonadati</taxon>
        <taxon>Bacteroidota</taxon>
        <taxon>Sphingobacteriia</taxon>
        <taxon>Sphingobacteriales</taxon>
        <taxon>Sphingobacteriaceae</taxon>
        <taxon>Parapedobacter</taxon>
    </lineage>
</organism>
<comment type="caution">
    <text evidence="8">The sequence shown here is derived from an EMBL/GenBank/DDBJ whole genome shotgun (WGS) entry which is preliminary data.</text>
</comment>